<gene>
    <name evidence="1" type="ORF">ACH4OY_31850</name>
</gene>
<accession>A0ABW7SU34</accession>
<proteinExistence type="predicted"/>
<comment type="caution">
    <text evidence="1">The sequence shown here is derived from an EMBL/GenBank/DDBJ whole genome shotgun (WGS) entry which is preliminary data.</text>
</comment>
<dbReference type="RefSeq" id="WP_396686044.1">
    <property type="nucleotide sequence ID" value="NZ_JBIRPU010000059.1"/>
</dbReference>
<reference evidence="1 2" key="1">
    <citation type="submission" date="2024-10" db="EMBL/GenBank/DDBJ databases">
        <title>The Natural Products Discovery Center: Release of the First 8490 Sequenced Strains for Exploring Actinobacteria Biosynthetic Diversity.</title>
        <authorList>
            <person name="Kalkreuter E."/>
            <person name="Kautsar S.A."/>
            <person name="Yang D."/>
            <person name="Bader C.D."/>
            <person name="Teijaro C.N."/>
            <person name="Fluegel L."/>
            <person name="Davis C.M."/>
            <person name="Simpson J.R."/>
            <person name="Lauterbach L."/>
            <person name="Steele A.D."/>
            <person name="Gui C."/>
            <person name="Meng S."/>
            <person name="Li G."/>
            <person name="Viehrig K."/>
            <person name="Ye F."/>
            <person name="Su P."/>
            <person name="Kiefer A.F."/>
            <person name="Nichols A."/>
            <person name="Cepeda A.J."/>
            <person name="Yan W."/>
            <person name="Fan B."/>
            <person name="Jiang Y."/>
            <person name="Adhikari A."/>
            <person name="Zheng C.-J."/>
            <person name="Schuster L."/>
            <person name="Cowan T.M."/>
            <person name="Smanski M.J."/>
            <person name="Chevrette M.G."/>
            <person name="De Carvalho L.P.S."/>
            <person name="Shen B."/>
        </authorList>
    </citation>
    <scope>NUCLEOTIDE SEQUENCE [LARGE SCALE GENOMIC DNA]</scope>
    <source>
        <strain evidence="1 2">NPDC021253</strain>
    </source>
</reference>
<dbReference type="Proteomes" id="UP001611075">
    <property type="component" value="Unassembled WGS sequence"/>
</dbReference>
<evidence type="ECO:0000313" key="1">
    <source>
        <dbReference type="EMBL" id="MFI0797235.1"/>
    </source>
</evidence>
<keyword evidence="2" id="KW-1185">Reference proteome</keyword>
<name>A0ABW7SU34_9ACTN</name>
<organism evidence="1 2">
    <name type="scientific">Micromonospora rubida</name>
    <dbReference type="NCBI Taxonomy" id="2697657"/>
    <lineage>
        <taxon>Bacteria</taxon>
        <taxon>Bacillati</taxon>
        <taxon>Actinomycetota</taxon>
        <taxon>Actinomycetes</taxon>
        <taxon>Micromonosporales</taxon>
        <taxon>Micromonosporaceae</taxon>
        <taxon>Micromonospora</taxon>
    </lineage>
</organism>
<dbReference type="EMBL" id="JBIRPU010000059">
    <property type="protein sequence ID" value="MFI0797235.1"/>
    <property type="molecule type" value="Genomic_DNA"/>
</dbReference>
<evidence type="ECO:0000313" key="2">
    <source>
        <dbReference type="Proteomes" id="UP001611075"/>
    </source>
</evidence>
<protein>
    <submittedName>
        <fullName evidence="1">Uncharacterized protein</fullName>
    </submittedName>
</protein>
<sequence length="68" mass="7024">MLGDLLDLSGAAGNVSVDGFGGRGGFRGAVSDFLEFGGLGRGLLLGIGEDFERPLQDLIVRSIEADRA</sequence>